<evidence type="ECO:0000313" key="3">
    <source>
        <dbReference type="EMBL" id="KAB1987816.1"/>
    </source>
</evidence>
<protein>
    <submittedName>
        <fullName evidence="3">Uncharacterized protein</fullName>
    </submittedName>
</protein>
<evidence type="ECO:0000256" key="2">
    <source>
        <dbReference type="SAM" id="MobiDB-lite"/>
    </source>
</evidence>
<comment type="caution">
    <text evidence="3">The sequence shown here is derived from an EMBL/GenBank/DDBJ whole genome shotgun (WGS) entry which is preliminary data.</text>
</comment>
<accession>A0A7J5DG24</accession>
<dbReference type="Proteomes" id="UP000442990">
    <property type="component" value="Unassembled WGS sequence"/>
</dbReference>
<evidence type="ECO:0000313" key="4">
    <source>
        <dbReference type="Proteomes" id="UP000442990"/>
    </source>
</evidence>
<dbReference type="EMBL" id="WBKG01000011">
    <property type="protein sequence ID" value="KAB1987816.1"/>
    <property type="molecule type" value="Genomic_DNA"/>
</dbReference>
<dbReference type="RefSeq" id="WP_151469885.1">
    <property type="nucleotide sequence ID" value="NZ_WBKG01000011.1"/>
</dbReference>
<feature type="region of interest" description="Disordered" evidence="2">
    <location>
        <begin position="54"/>
        <end position="108"/>
    </location>
</feature>
<keyword evidence="1" id="KW-0175">Coiled coil</keyword>
<reference evidence="3 4" key="1">
    <citation type="submission" date="2019-09" db="EMBL/GenBank/DDBJ databases">
        <title>Isolation and identification of active actinomycetes.</title>
        <authorList>
            <person name="Yu Z."/>
            <person name="Han C."/>
            <person name="Yu B."/>
        </authorList>
    </citation>
    <scope>NUCLEOTIDE SEQUENCE [LARGE SCALE GENOMIC DNA]</scope>
    <source>
        <strain evidence="3 4">NEAU-H2</strain>
    </source>
</reference>
<proteinExistence type="predicted"/>
<evidence type="ECO:0000256" key="1">
    <source>
        <dbReference type="SAM" id="Coils"/>
    </source>
</evidence>
<feature type="coiled-coil region" evidence="1">
    <location>
        <begin position="7"/>
        <end position="54"/>
    </location>
</feature>
<keyword evidence="4" id="KW-1185">Reference proteome</keyword>
<organism evidence="3 4">
    <name type="scientific">Streptomyces triticiradicis</name>
    <dbReference type="NCBI Taxonomy" id="2651189"/>
    <lineage>
        <taxon>Bacteria</taxon>
        <taxon>Bacillati</taxon>
        <taxon>Actinomycetota</taxon>
        <taxon>Actinomycetes</taxon>
        <taxon>Kitasatosporales</taxon>
        <taxon>Streptomycetaceae</taxon>
        <taxon>Streptomyces</taxon>
    </lineage>
</organism>
<dbReference type="AlphaFoldDB" id="A0A7J5DG24"/>
<name>A0A7J5DG24_9ACTN</name>
<gene>
    <name evidence="3" type="ORF">F8144_15345</name>
</gene>
<sequence length="108" mass="11706">MSVHDDLTSVQRCLDDLQRSVRRLEQQMGAGLEMRRVRADADHLRESLALLRESAADRSPGLPAVPGQAGSVSGRLPDLVPVPDTPYDSSLWTDSDDEGLGAHHGPSH</sequence>